<dbReference type="GO" id="GO:0005886">
    <property type="term" value="C:plasma membrane"/>
    <property type="evidence" value="ECO:0007669"/>
    <property type="project" value="UniProtKB-SubCell"/>
</dbReference>
<evidence type="ECO:0000256" key="1">
    <source>
        <dbReference type="ARBA" id="ARBA00004651"/>
    </source>
</evidence>
<feature type="transmembrane region" description="Helical" evidence="7">
    <location>
        <begin position="163"/>
        <end position="183"/>
    </location>
</feature>
<dbReference type="GO" id="GO:0019646">
    <property type="term" value="P:aerobic electron transport chain"/>
    <property type="evidence" value="ECO:0007669"/>
    <property type="project" value="TreeGrafter"/>
</dbReference>
<evidence type="ECO:0000256" key="7">
    <source>
        <dbReference type="SAM" id="Phobius"/>
    </source>
</evidence>
<evidence type="ECO:0000313" key="8">
    <source>
        <dbReference type="EMBL" id="CAA9248422.1"/>
    </source>
</evidence>
<reference evidence="8" key="1">
    <citation type="submission" date="2020-02" db="EMBL/GenBank/DDBJ databases">
        <authorList>
            <person name="Meier V. D."/>
        </authorList>
    </citation>
    <scope>NUCLEOTIDE SEQUENCE</scope>
    <source>
        <strain evidence="8">AVDCRST_MAG08</strain>
    </source>
</reference>
<organism evidence="8">
    <name type="scientific">uncultured Acetobacteraceae bacterium</name>
    <dbReference type="NCBI Taxonomy" id="169975"/>
    <lineage>
        <taxon>Bacteria</taxon>
        <taxon>Pseudomonadati</taxon>
        <taxon>Pseudomonadota</taxon>
        <taxon>Alphaproteobacteria</taxon>
        <taxon>Acetobacterales</taxon>
        <taxon>Acetobacteraceae</taxon>
        <taxon>environmental samples</taxon>
    </lineage>
</organism>
<evidence type="ECO:0000256" key="4">
    <source>
        <dbReference type="ARBA" id="ARBA00022692"/>
    </source>
</evidence>
<keyword evidence="4 7" id="KW-0812">Transmembrane</keyword>
<name>A0A6J4IF20_9PROT</name>
<evidence type="ECO:0000256" key="5">
    <source>
        <dbReference type="ARBA" id="ARBA00022989"/>
    </source>
</evidence>
<proteinExistence type="inferred from homology"/>
<keyword evidence="3" id="KW-1003">Cell membrane</keyword>
<comment type="subcellular location">
    <subcellularLocation>
        <location evidence="1">Cell membrane</location>
        <topology evidence="1">Multi-pass membrane protein</topology>
    </subcellularLocation>
</comment>
<accession>A0A6J4IF20</accession>
<evidence type="ECO:0000256" key="6">
    <source>
        <dbReference type="ARBA" id="ARBA00023136"/>
    </source>
</evidence>
<gene>
    <name evidence="8" type="ORF">AVDCRST_MAG08-1980</name>
</gene>
<sequence>MSAETVATIWAFIIAFAVFLYVCMDGFDLGLGILFPWVSGRDERDLAVNTVAPVWDGNETWLVLGGAGLFGVFPLAYATILPALYMPLILMLLGLIFRGVSFEMRFRSETPTQLLWWDRAFSGGSYVAAFFQGVALGALVQGVRVEDRAYAGGWWDWLSPFSVLTGVALLAGYGLLGACWLVWKTEGGLQEQSRKLARVFSFLTLGFIGLVSLIMPFLMPEFRARWFDFPAILLALPVPVLVVVLAWRMFRALDESGRAALARTEPTPPGHVLWEDGLPFLCALGLFFLAYTGLGISMWPLIVPPEITIWDAAAPRSSQVFVLVGAAFLIPIILAYTGYTYWLFRGKIQPGKGYH</sequence>
<dbReference type="PANTHER" id="PTHR43141">
    <property type="entry name" value="CYTOCHROME BD2 SUBUNIT II"/>
    <property type="match status" value="1"/>
</dbReference>
<dbReference type="NCBIfam" id="TIGR00203">
    <property type="entry name" value="cydB"/>
    <property type="match status" value="1"/>
</dbReference>
<dbReference type="GO" id="GO:0016682">
    <property type="term" value="F:oxidoreductase activity, acting on diphenols and related substances as donors, oxygen as acceptor"/>
    <property type="evidence" value="ECO:0007669"/>
    <property type="project" value="TreeGrafter"/>
</dbReference>
<feature type="transmembrane region" description="Helical" evidence="7">
    <location>
        <begin position="195"/>
        <end position="219"/>
    </location>
</feature>
<evidence type="ECO:0000256" key="2">
    <source>
        <dbReference type="ARBA" id="ARBA00007543"/>
    </source>
</evidence>
<protein>
    <submittedName>
        <fullName evidence="8">Cytochrome bd terminal oxidase subunit II</fullName>
        <ecNumber evidence="8">1.10.3.-</ecNumber>
    </submittedName>
</protein>
<dbReference type="PANTHER" id="PTHR43141:SF4">
    <property type="entry name" value="CYTOCHROME BD2 SUBUNIT II"/>
    <property type="match status" value="1"/>
</dbReference>
<feature type="transmembrane region" description="Helical" evidence="7">
    <location>
        <begin position="320"/>
        <end position="344"/>
    </location>
</feature>
<dbReference type="GO" id="GO:0070069">
    <property type="term" value="C:cytochrome complex"/>
    <property type="evidence" value="ECO:0007669"/>
    <property type="project" value="TreeGrafter"/>
</dbReference>
<dbReference type="EC" id="1.10.3.-" evidence="8"/>
<dbReference type="EMBL" id="CADCTG010000162">
    <property type="protein sequence ID" value="CAA9248422.1"/>
    <property type="molecule type" value="Genomic_DNA"/>
</dbReference>
<comment type="similarity">
    <text evidence="2">Belongs to the cytochrome ubiquinol oxidase subunit 2 family.</text>
</comment>
<feature type="transmembrane region" description="Helical" evidence="7">
    <location>
        <begin position="278"/>
        <end position="300"/>
    </location>
</feature>
<feature type="transmembrane region" description="Helical" evidence="7">
    <location>
        <begin position="6"/>
        <end position="39"/>
    </location>
</feature>
<dbReference type="GO" id="GO:0009055">
    <property type="term" value="F:electron transfer activity"/>
    <property type="evidence" value="ECO:0007669"/>
    <property type="project" value="TreeGrafter"/>
</dbReference>
<dbReference type="AlphaFoldDB" id="A0A6J4IF20"/>
<feature type="transmembrane region" description="Helical" evidence="7">
    <location>
        <begin position="231"/>
        <end position="250"/>
    </location>
</feature>
<feature type="transmembrane region" description="Helical" evidence="7">
    <location>
        <begin position="123"/>
        <end position="143"/>
    </location>
</feature>
<dbReference type="Pfam" id="PF02322">
    <property type="entry name" value="Cyt_bd_oxida_II"/>
    <property type="match status" value="1"/>
</dbReference>
<dbReference type="InterPro" id="IPR003317">
    <property type="entry name" value="Cyt-d_oxidase_su2"/>
</dbReference>
<keyword evidence="5 7" id="KW-1133">Transmembrane helix</keyword>
<keyword evidence="8" id="KW-0560">Oxidoreductase</keyword>
<feature type="transmembrane region" description="Helical" evidence="7">
    <location>
        <begin position="84"/>
        <end position="102"/>
    </location>
</feature>
<keyword evidence="6 7" id="KW-0472">Membrane</keyword>
<evidence type="ECO:0000256" key="3">
    <source>
        <dbReference type="ARBA" id="ARBA00022475"/>
    </source>
</evidence>